<protein>
    <submittedName>
        <fullName evidence="3">Cupredoxin family copper-binding protein</fullName>
    </submittedName>
</protein>
<dbReference type="Proteomes" id="UP000599312">
    <property type="component" value="Unassembled WGS sequence"/>
</dbReference>
<organism evidence="3 4">
    <name type="scientific">Microvirga alba</name>
    <dbReference type="NCBI Taxonomy" id="2791025"/>
    <lineage>
        <taxon>Bacteria</taxon>
        <taxon>Pseudomonadati</taxon>
        <taxon>Pseudomonadota</taxon>
        <taxon>Alphaproteobacteria</taxon>
        <taxon>Hyphomicrobiales</taxon>
        <taxon>Methylobacteriaceae</taxon>
        <taxon>Microvirga</taxon>
    </lineage>
</organism>
<dbReference type="InterPro" id="IPR035668">
    <property type="entry name" value="Amicyanin"/>
</dbReference>
<evidence type="ECO:0000313" key="3">
    <source>
        <dbReference type="EMBL" id="MBF9234642.1"/>
    </source>
</evidence>
<dbReference type="SUPFAM" id="SSF49503">
    <property type="entry name" value="Cupredoxins"/>
    <property type="match status" value="1"/>
</dbReference>
<evidence type="ECO:0000313" key="4">
    <source>
        <dbReference type="Proteomes" id="UP000599312"/>
    </source>
</evidence>
<dbReference type="RefSeq" id="WP_196272629.1">
    <property type="nucleotide sequence ID" value="NZ_JADQDO010000007.1"/>
</dbReference>
<feature type="signal peptide" evidence="1">
    <location>
        <begin position="1"/>
        <end position="30"/>
    </location>
</feature>
<evidence type="ECO:0000259" key="2">
    <source>
        <dbReference type="Pfam" id="PF13473"/>
    </source>
</evidence>
<dbReference type="InterPro" id="IPR052721">
    <property type="entry name" value="ET_Amicyanin"/>
</dbReference>
<proteinExistence type="predicted"/>
<keyword evidence="1" id="KW-0732">Signal</keyword>
<dbReference type="PANTHER" id="PTHR36507">
    <property type="entry name" value="BLL1555 PROTEIN"/>
    <property type="match status" value="1"/>
</dbReference>
<reference evidence="3" key="1">
    <citation type="submission" date="2020-11" db="EMBL/GenBank/DDBJ databases">
        <authorList>
            <person name="Kim M.K."/>
        </authorList>
    </citation>
    <scope>NUCLEOTIDE SEQUENCE</scope>
    <source>
        <strain evidence="3">BT350</strain>
    </source>
</reference>
<gene>
    <name evidence="3" type="ORF">I2H38_14795</name>
</gene>
<keyword evidence="4" id="KW-1185">Reference proteome</keyword>
<name>A0A931BNV0_9HYPH</name>
<feature type="domain" description="EfeO-type cupredoxin-like" evidence="2">
    <location>
        <begin position="35"/>
        <end position="120"/>
    </location>
</feature>
<dbReference type="AlphaFoldDB" id="A0A931BNV0"/>
<sequence length="127" mass="13911">MAKLLVGRFHRLERLACLLAPLLAVGTVFADDLVVQAADSSGEVKIANFTFAPQTLTVSPGTTVTWTNTDDIPHTVTAEDRSFRSKALDTDDRFSFTFTTPGEYTYFCSLHPRMVGKIIVKAGDTKP</sequence>
<dbReference type="InterPro" id="IPR008972">
    <property type="entry name" value="Cupredoxin"/>
</dbReference>
<comment type="caution">
    <text evidence="3">The sequence shown here is derived from an EMBL/GenBank/DDBJ whole genome shotgun (WGS) entry which is preliminary data.</text>
</comment>
<evidence type="ECO:0000256" key="1">
    <source>
        <dbReference type="SAM" id="SignalP"/>
    </source>
</evidence>
<dbReference type="Pfam" id="PF13473">
    <property type="entry name" value="Cupredoxin_1"/>
    <property type="match status" value="1"/>
</dbReference>
<dbReference type="InterPro" id="IPR028096">
    <property type="entry name" value="EfeO_Cupredoxin"/>
</dbReference>
<dbReference type="Gene3D" id="2.60.40.420">
    <property type="entry name" value="Cupredoxins - blue copper proteins"/>
    <property type="match status" value="1"/>
</dbReference>
<accession>A0A931BNV0</accession>
<dbReference type="PANTHER" id="PTHR36507:SF1">
    <property type="entry name" value="BLL1555 PROTEIN"/>
    <property type="match status" value="1"/>
</dbReference>
<dbReference type="CDD" id="cd13921">
    <property type="entry name" value="Amicyanin"/>
    <property type="match status" value="1"/>
</dbReference>
<dbReference type="EMBL" id="JADQDO010000007">
    <property type="protein sequence ID" value="MBF9234642.1"/>
    <property type="molecule type" value="Genomic_DNA"/>
</dbReference>
<feature type="chain" id="PRO_5038002502" evidence="1">
    <location>
        <begin position="31"/>
        <end position="127"/>
    </location>
</feature>